<gene>
    <name evidence="2" type="ORF">FC27_GL002035</name>
</gene>
<evidence type="ECO:0000313" key="2">
    <source>
        <dbReference type="EMBL" id="KRL67188.1"/>
    </source>
</evidence>
<dbReference type="OrthoDB" id="2288546at2"/>
<evidence type="ECO:0000256" key="1">
    <source>
        <dbReference type="SAM" id="MobiDB-lite"/>
    </source>
</evidence>
<name>A0A0R1SI55_9LACO</name>
<protein>
    <submittedName>
        <fullName evidence="2">Uncharacterized protein</fullName>
    </submittedName>
</protein>
<evidence type="ECO:0000313" key="3">
    <source>
        <dbReference type="Proteomes" id="UP000051647"/>
    </source>
</evidence>
<dbReference type="RefSeq" id="WP_010625498.1">
    <property type="nucleotide sequence ID" value="NZ_AZFA01000007.1"/>
</dbReference>
<dbReference type="PATRIC" id="fig|1423815.3.peg.2089"/>
<feature type="region of interest" description="Disordered" evidence="1">
    <location>
        <begin position="380"/>
        <end position="479"/>
    </location>
</feature>
<dbReference type="STRING" id="1423815.FC27_GL002035"/>
<feature type="compositionally biased region" description="Low complexity" evidence="1">
    <location>
        <begin position="402"/>
        <end position="479"/>
    </location>
</feature>
<organism evidence="2 3">
    <name type="scientific">Companilactobacillus versmoldensis DSM 14857 = KCTC 3814</name>
    <dbReference type="NCBI Taxonomy" id="1423815"/>
    <lineage>
        <taxon>Bacteria</taxon>
        <taxon>Bacillati</taxon>
        <taxon>Bacillota</taxon>
        <taxon>Bacilli</taxon>
        <taxon>Lactobacillales</taxon>
        <taxon>Lactobacillaceae</taxon>
        <taxon>Companilactobacillus</taxon>
    </lineage>
</organism>
<proteinExistence type="predicted"/>
<reference evidence="2 3" key="1">
    <citation type="journal article" date="2015" name="Genome Announc.">
        <title>Expanding the biotechnology potential of lactobacilli through comparative genomics of 213 strains and associated genera.</title>
        <authorList>
            <person name="Sun Z."/>
            <person name="Harris H.M."/>
            <person name="McCann A."/>
            <person name="Guo C."/>
            <person name="Argimon S."/>
            <person name="Zhang W."/>
            <person name="Yang X."/>
            <person name="Jeffery I.B."/>
            <person name="Cooney J.C."/>
            <person name="Kagawa T.F."/>
            <person name="Liu W."/>
            <person name="Song Y."/>
            <person name="Salvetti E."/>
            <person name="Wrobel A."/>
            <person name="Rasinkangas P."/>
            <person name="Parkhill J."/>
            <person name="Rea M.C."/>
            <person name="O'Sullivan O."/>
            <person name="Ritari J."/>
            <person name="Douillard F.P."/>
            <person name="Paul Ross R."/>
            <person name="Yang R."/>
            <person name="Briner A.E."/>
            <person name="Felis G.E."/>
            <person name="de Vos W.M."/>
            <person name="Barrangou R."/>
            <person name="Klaenhammer T.R."/>
            <person name="Caufield P.W."/>
            <person name="Cui Y."/>
            <person name="Zhang H."/>
            <person name="O'Toole P.W."/>
        </authorList>
    </citation>
    <scope>NUCLEOTIDE SEQUENCE [LARGE SCALE GENOMIC DNA]</scope>
    <source>
        <strain evidence="2 3">DSM 14857</strain>
    </source>
</reference>
<dbReference type="AlphaFoldDB" id="A0A0R1SI55"/>
<dbReference type="EMBL" id="AZFA01000007">
    <property type="protein sequence ID" value="KRL67188.1"/>
    <property type="molecule type" value="Genomic_DNA"/>
</dbReference>
<keyword evidence="3" id="KW-1185">Reference proteome</keyword>
<accession>A0A0R1SI55</accession>
<sequence length="479" mass="49559">MTLLATSTEPDTDYSVSVLAVDMNGDKLGAPVPITFGTANSTVEINWTPSLVNLATPKLYNMAQYQLMDPNSMTGTLSVPISNSNVTVDIYYALKTVNATFNYIDETTGKTLFTTTDTWTLGGPTDYLKTGIRPPSAILSNDVLTASYSSASPQTDVTKLPYFGPTGMIFNNSGYVLDTAKSSDFNPASYIDWPAEDITQTFYYKEAAAPTISISALNQNQANLKNISSTQIAAGSSTATISSTGSLPVSADLIIPGYTLNGVDVTKSGSLSGAADSTNHYSLTPESYSTYLASDAAKTTSDARSLGDYQNMTVNYTYQGNTVKLMAQPVDETGAAIGSPIAVGTGIVGGQATISSPTVENYKPVNANLTTTITPEDATIQIPYTKVPEINTGDNTGEGTDSGNESSGTGSQSTGTGNESTGNNGSTTDNSSSQNPGNTTGSGNESSENNSGNESSGTNNPTTGGTSGSQTPGTNPDES</sequence>
<feature type="compositionally biased region" description="Polar residues" evidence="1">
    <location>
        <begin position="392"/>
        <end position="401"/>
    </location>
</feature>
<dbReference type="Proteomes" id="UP000051647">
    <property type="component" value="Unassembled WGS sequence"/>
</dbReference>
<comment type="caution">
    <text evidence="2">The sequence shown here is derived from an EMBL/GenBank/DDBJ whole genome shotgun (WGS) entry which is preliminary data.</text>
</comment>